<sequence>MDALPGARREVRASQREAARGILGRYVSEGDARLVRGMHGKPAFDPPLVRFSISHSECVLLVAVCADAELGVDVELVRPRRPVVALARRTWGEEEAAALQALPPERRAEWFHRAWTRHEAARKCMGTGLAVTPDAPLPVATDLDLGDGVPAALARIGGPPALVRGLQPGR</sequence>
<dbReference type="Gene3D" id="3.90.470.20">
    <property type="entry name" value="4'-phosphopantetheinyl transferase domain"/>
    <property type="match status" value="1"/>
</dbReference>
<gene>
    <name evidence="3" type="ORF">UFOPK3423_00621</name>
</gene>
<organism evidence="3">
    <name type="scientific">freshwater metagenome</name>
    <dbReference type="NCBI Taxonomy" id="449393"/>
    <lineage>
        <taxon>unclassified sequences</taxon>
        <taxon>metagenomes</taxon>
        <taxon>ecological metagenomes</taxon>
    </lineage>
</organism>
<dbReference type="InterPro" id="IPR037143">
    <property type="entry name" value="4-PPantetheinyl_Trfase_dom_sf"/>
</dbReference>
<dbReference type="GO" id="GO:0000287">
    <property type="term" value="F:magnesium ion binding"/>
    <property type="evidence" value="ECO:0007669"/>
    <property type="project" value="InterPro"/>
</dbReference>
<dbReference type="InterPro" id="IPR008278">
    <property type="entry name" value="4-PPantetheinyl_Trfase_dom"/>
</dbReference>
<proteinExistence type="predicted"/>
<evidence type="ECO:0000256" key="1">
    <source>
        <dbReference type="ARBA" id="ARBA00022679"/>
    </source>
</evidence>
<keyword evidence="1" id="KW-0808">Transferase</keyword>
<reference evidence="3" key="1">
    <citation type="submission" date="2020-05" db="EMBL/GenBank/DDBJ databases">
        <authorList>
            <person name="Chiriac C."/>
            <person name="Salcher M."/>
            <person name="Ghai R."/>
            <person name="Kavagutti S V."/>
        </authorList>
    </citation>
    <scope>NUCLEOTIDE SEQUENCE</scope>
</reference>
<name>A0A6J7DDI1_9ZZZZ</name>
<dbReference type="GO" id="GO:0005829">
    <property type="term" value="C:cytosol"/>
    <property type="evidence" value="ECO:0007669"/>
    <property type="project" value="TreeGrafter"/>
</dbReference>
<accession>A0A6J7DDI1</accession>
<dbReference type="InterPro" id="IPR050559">
    <property type="entry name" value="P-Pant_transferase_sf"/>
</dbReference>
<evidence type="ECO:0000259" key="2">
    <source>
        <dbReference type="Pfam" id="PF01648"/>
    </source>
</evidence>
<protein>
    <submittedName>
        <fullName evidence="3">Unannotated protein</fullName>
    </submittedName>
</protein>
<dbReference type="PANTHER" id="PTHR12215">
    <property type="entry name" value="PHOSPHOPANTETHEINE TRANSFERASE"/>
    <property type="match status" value="1"/>
</dbReference>
<evidence type="ECO:0000313" key="3">
    <source>
        <dbReference type="EMBL" id="CAB4868717.1"/>
    </source>
</evidence>
<dbReference type="GO" id="GO:0019878">
    <property type="term" value="P:lysine biosynthetic process via aminoadipic acid"/>
    <property type="evidence" value="ECO:0007669"/>
    <property type="project" value="TreeGrafter"/>
</dbReference>
<dbReference type="GO" id="GO:0008897">
    <property type="term" value="F:holo-[acyl-carrier-protein] synthase activity"/>
    <property type="evidence" value="ECO:0007669"/>
    <property type="project" value="InterPro"/>
</dbReference>
<dbReference type="EMBL" id="CAFBLQ010000050">
    <property type="protein sequence ID" value="CAB4868717.1"/>
    <property type="molecule type" value="Genomic_DNA"/>
</dbReference>
<dbReference type="PANTHER" id="PTHR12215:SF10">
    <property type="entry name" value="L-AMINOADIPATE-SEMIALDEHYDE DEHYDROGENASE-PHOSPHOPANTETHEINYL TRANSFERASE"/>
    <property type="match status" value="1"/>
</dbReference>
<dbReference type="SUPFAM" id="SSF56214">
    <property type="entry name" value="4'-phosphopantetheinyl transferase"/>
    <property type="match status" value="2"/>
</dbReference>
<dbReference type="AlphaFoldDB" id="A0A6J7DDI1"/>
<feature type="domain" description="4'-phosphopantetheinyl transferase" evidence="2">
    <location>
        <begin position="70"/>
        <end position="131"/>
    </location>
</feature>
<dbReference type="Pfam" id="PF01648">
    <property type="entry name" value="ACPS"/>
    <property type="match status" value="1"/>
</dbReference>